<evidence type="ECO:0000256" key="3">
    <source>
        <dbReference type="ARBA" id="ARBA00035112"/>
    </source>
</evidence>
<accession>A0A9W4XIZ3</accession>
<comment type="similarity">
    <text evidence="3">Belongs to the ustYa family.</text>
</comment>
<evidence type="ECO:0000256" key="1">
    <source>
        <dbReference type="ARBA" id="ARBA00004685"/>
    </source>
</evidence>
<keyword evidence="4" id="KW-1133">Transmembrane helix</keyword>
<dbReference type="PANTHER" id="PTHR33365:SF11">
    <property type="entry name" value="TAT PATHWAY SIGNAL SEQUENCE"/>
    <property type="match status" value="1"/>
</dbReference>
<keyword evidence="4" id="KW-0472">Membrane</keyword>
<protein>
    <recommendedName>
        <fullName evidence="7">Oxidase ustYa</fullName>
    </recommendedName>
</protein>
<gene>
    <name evidence="5" type="ORF">PDIGIT_LOCUS3268</name>
</gene>
<organism evidence="5 6">
    <name type="scientific">Periconia digitata</name>
    <dbReference type="NCBI Taxonomy" id="1303443"/>
    <lineage>
        <taxon>Eukaryota</taxon>
        <taxon>Fungi</taxon>
        <taxon>Dikarya</taxon>
        <taxon>Ascomycota</taxon>
        <taxon>Pezizomycotina</taxon>
        <taxon>Dothideomycetes</taxon>
        <taxon>Pleosporomycetidae</taxon>
        <taxon>Pleosporales</taxon>
        <taxon>Massarineae</taxon>
        <taxon>Periconiaceae</taxon>
        <taxon>Periconia</taxon>
    </lineage>
</organism>
<name>A0A9W4XIZ3_9PLEO</name>
<keyword evidence="4" id="KW-0812">Transmembrane</keyword>
<keyword evidence="6" id="KW-1185">Reference proteome</keyword>
<dbReference type="Pfam" id="PF11807">
    <property type="entry name" value="UstYa"/>
    <property type="match status" value="1"/>
</dbReference>
<dbReference type="EMBL" id="CAOQHR010000002">
    <property type="protein sequence ID" value="CAI6312387.1"/>
    <property type="molecule type" value="Genomic_DNA"/>
</dbReference>
<reference evidence="5" key="1">
    <citation type="submission" date="2023-01" db="EMBL/GenBank/DDBJ databases">
        <authorList>
            <person name="Van Ghelder C."/>
            <person name="Rancurel C."/>
        </authorList>
    </citation>
    <scope>NUCLEOTIDE SEQUENCE</scope>
    <source>
        <strain evidence="5">CNCM I-4278</strain>
    </source>
</reference>
<evidence type="ECO:0008006" key="7">
    <source>
        <dbReference type="Google" id="ProtNLM"/>
    </source>
</evidence>
<dbReference type="PANTHER" id="PTHR33365">
    <property type="entry name" value="YALI0B05434P"/>
    <property type="match status" value="1"/>
</dbReference>
<feature type="transmembrane region" description="Helical" evidence="4">
    <location>
        <begin position="33"/>
        <end position="53"/>
    </location>
</feature>
<dbReference type="Proteomes" id="UP001152607">
    <property type="component" value="Unassembled WGS sequence"/>
</dbReference>
<proteinExistence type="inferred from homology"/>
<evidence type="ECO:0000313" key="5">
    <source>
        <dbReference type="EMBL" id="CAI6312387.1"/>
    </source>
</evidence>
<evidence type="ECO:0000256" key="2">
    <source>
        <dbReference type="ARBA" id="ARBA00023002"/>
    </source>
</evidence>
<comment type="caution">
    <text evidence="5">The sequence shown here is derived from an EMBL/GenBank/DDBJ whole genome shotgun (WGS) entry which is preliminary data.</text>
</comment>
<evidence type="ECO:0000313" key="6">
    <source>
        <dbReference type="Proteomes" id="UP001152607"/>
    </source>
</evidence>
<evidence type="ECO:0000256" key="4">
    <source>
        <dbReference type="SAM" id="Phobius"/>
    </source>
</evidence>
<dbReference type="InterPro" id="IPR021765">
    <property type="entry name" value="UstYa-like"/>
</dbReference>
<dbReference type="AlphaFoldDB" id="A0A9W4XIZ3"/>
<comment type="pathway">
    <text evidence="1">Mycotoxin biosynthesis.</text>
</comment>
<keyword evidence="2" id="KW-0560">Oxidoreductase</keyword>
<sequence>MMKPENNEENEENETLLPLSYTYRDIPKTVSSYSRWAILALSFILAVTAGYWIGRQQIPAQARNGLLVPPGSTHQKWHHNLTFTQKPDDEAEAAWGSIIPVGRGFITHPQLAPDVSNIAVFHQIHCLHAIYIAYYDALASAAMDLDEVPDFDNTTGTRTAPFHIRHCFDYIRQALMCHADTNLEVLDPVKHTTNGWNQTKTCRDYSQVKDFAEKYANSSDTGIVT</sequence>
<dbReference type="OrthoDB" id="3687641at2759"/>
<dbReference type="GO" id="GO:0043386">
    <property type="term" value="P:mycotoxin biosynthetic process"/>
    <property type="evidence" value="ECO:0007669"/>
    <property type="project" value="InterPro"/>
</dbReference>
<dbReference type="GO" id="GO:0016491">
    <property type="term" value="F:oxidoreductase activity"/>
    <property type="evidence" value="ECO:0007669"/>
    <property type="project" value="UniProtKB-KW"/>
</dbReference>